<dbReference type="PANTHER" id="PTHR44051">
    <property type="entry name" value="GLUTATHIONE S-TRANSFERASE-RELATED"/>
    <property type="match status" value="1"/>
</dbReference>
<dbReference type="CDD" id="cd03047">
    <property type="entry name" value="GST_N_2"/>
    <property type="match status" value="1"/>
</dbReference>
<organism evidence="5 6">
    <name type="scientific">Duganella callida</name>
    <dbReference type="NCBI Taxonomy" id="2561932"/>
    <lineage>
        <taxon>Bacteria</taxon>
        <taxon>Pseudomonadati</taxon>
        <taxon>Pseudomonadota</taxon>
        <taxon>Betaproteobacteria</taxon>
        <taxon>Burkholderiales</taxon>
        <taxon>Oxalobacteraceae</taxon>
        <taxon>Telluria group</taxon>
        <taxon>Duganella</taxon>
    </lineage>
</organism>
<evidence type="ECO:0000256" key="1">
    <source>
        <dbReference type="ARBA" id="ARBA00007409"/>
    </source>
</evidence>
<dbReference type="InterPro" id="IPR036249">
    <property type="entry name" value="Thioredoxin-like_sf"/>
</dbReference>
<dbReference type="SUPFAM" id="SSF52833">
    <property type="entry name" value="Thioredoxin-like"/>
    <property type="match status" value="1"/>
</dbReference>
<dbReference type="EMBL" id="SPVG01000063">
    <property type="protein sequence ID" value="TFW27816.1"/>
    <property type="molecule type" value="Genomic_DNA"/>
</dbReference>
<dbReference type="InterPro" id="IPR004046">
    <property type="entry name" value="GST_C"/>
</dbReference>
<gene>
    <name evidence="5" type="ORF">E4L98_06355</name>
</gene>
<evidence type="ECO:0000259" key="3">
    <source>
        <dbReference type="PROSITE" id="PS50404"/>
    </source>
</evidence>
<dbReference type="OrthoDB" id="5958450at2"/>
<name>A0A4Y9SSU2_9BURK</name>
<dbReference type="SFLD" id="SFLDS00019">
    <property type="entry name" value="Glutathione_Transferase_(cytos"/>
    <property type="match status" value="1"/>
</dbReference>
<accession>A0A4Y9SSU2</accession>
<evidence type="ECO:0000313" key="5">
    <source>
        <dbReference type="EMBL" id="TFW27816.1"/>
    </source>
</evidence>
<dbReference type="InterPro" id="IPR010987">
    <property type="entry name" value="Glutathione-S-Trfase_C-like"/>
</dbReference>
<keyword evidence="6" id="KW-1185">Reference proteome</keyword>
<dbReference type="Proteomes" id="UP000297729">
    <property type="component" value="Unassembled WGS sequence"/>
</dbReference>
<dbReference type="Pfam" id="PF00043">
    <property type="entry name" value="GST_C"/>
    <property type="match status" value="1"/>
</dbReference>
<dbReference type="CDD" id="cd03180">
    <property type="entry name" value="GST_C_2"/>
    <property type="match status" value="1"/>
</dbReference>
<proteinExistence type="inferred from homology"/>
<reference evidence="5 6" key="1">
    <citation type="submission" date="2019-03" db="EMBL/GenBank/DDBJ databases">
        <title>Draft Genome Sequence of Duganella callidus sp. nov., a Novel Duganella Species Isolated from Cultivated Soil.</title>
        <authorList>
            <person name="Raths R."/>
            <person name="Peta V."/>
            <person name="Bucking H."/>
        </authorList>
    </citation>
    <scope>NUCLEOTIDE SEQUENCE [LARGE SCALE GENOMIC DNA]</scope>
    <source>
        <strain evidence="5 6">DN04</strain>
    </source>
</reference>
<dbReference type="RefSeq" id="WP_135200727.1">
    <property type="nucleotide sequence ID" value="NZ_SPVG01000063.1"/>
</dbReference>
<dbReference type="SUPFAM" id="SSF47616">
    <property type="entry name" value="GST C-terminal domain-like"/>
    <property type="match status" value="1"/>
</dbReference>
<dbReference type="InterPro" id="IPR040079">
    <property type="entry name" value="Glutathione_S-Trfase"/>
</dbReference>
<dbReference type="PROSITE" id="PS50404">
    <property type="entry name" value="GST_NTER"/>
    <property type="match status" value="1"/>
</dbReference>
<comment type="caution">
    <text evidence="5">The sequence shown here is derived from an EMBL/GenBank/DDBJ whole genome shotgun (WGS) entry which is preliminary data.</text>
</comment>
<feature type="domain" description="GST C-terminal" evidence="4">
    <location>
        <begin position="86"/>
        <end position="209"/>
    </location>
</feature>
<dbReference type="GO" id="GO:0016740">
    <property type="term" value="F:transferase activity"/>
    <property type="evidence" value="ECO:0007669"/>
    <property type="project" value="UniProtKB-KW"/>
</dbReference>
<dbReference type="InterPro" id="IPR004045">
    <property type="entry name" value="Glutathione_S-Trfase_N"/>
</dbReference>
<evidence type="ECO:0000313" key="6">
    <source>
        <dbReference type="Proteomes" id="UP000297729"/>
    </source>
</evidence>
<dbReference type="Pfam" id="PF13409">
    <property type="entry name" value="GST_N_2"/>
    <property type="match status" value="1"/>
</dbReference>
<keyword evidence="2 5" id="KW-0808">Transferase</keyword>
<comment type="similarity">
    <text evidence="1">Belongs to the GST superfamily.</text>
</comment>
<dbReference type="InterPro" id="IPR036282">
    <property type="entry name" value="Glutathione-S-Trfase_C_sf"/>
</dbReference>
<protein>
    <submittedName>
        <fullName evidence="5">Glutathione S-transferase</fullName>
    </submittedName>
</protein>
<dbReference type="SFLD" id="SFLDG01150">
    <property type="entry name" value="Main.1:_Beta-like"/>
    <property type="match status" value="1"/>
</dbReference>
<feature type="domain" description="GST N-terminal" evidence="3">
    <location>
        <begin position="1"/>
        <end position="81"/>
    </location>
</feature>
<dbReference type="PROSITE" id="PS50405">
    <property type="entry name" value="GST_CTER"/>
    <property type="match status" value="1"/>
</dbReference>
<dbReference type="AlphaFoldDB" id="A0A4Y9SSU2"/>
<dbReference type="FunFam" id="3.40.30.10:FF:000039">
    <property type="entry name" value="Glutathione S-transferase domain"/>
    <property type="match status" value="1"/>
</dbReference>
<dbReference type="PANTHER" id="PTHR44051:SF19">
    <property type="entry name" value="DISULFIDE-BOND OXIDOREDUCTASE YFCG"/>
    <property type="match status" value="1"/>
</dbReference>
<evidence type="ECO:0000259" key="4">
    <source>
        <dbReference type="PROSITE" id="PS50405"/>
    </source>
</evidence>
<evidence type="ECO:0000256" key="2">
    <source>
        <dbReference type="ARBA" id="ARBA00022679"/>
    </source>
</evidence>
<sequence>MLTILGKSSSINVRKVLWTCAEIGLPYTLEEYGSGFQPTATADFLRLNPNGMVPVIIDDGQALWESNTICRYLAGKHGRTDLLPNEPMARAQVEKWMDWQATELNNSWRCYAFMALVRRSPAHTDADAIRASTAEWNRLMGLLDAQLAAAGPYVCGDTLTLADIVLGLSLNRWQATPLQQRPALPALQAWSDRLCQRPTYLHHGANGSP</sequence>
<dbReference type="Gene3D" id="3.40.30.10">
    <property type="entry name" value="Glutaredoxin"/>
    <property type="match status" value="1"/>
</dbReference>
<dbReference type="Gene3D" id="1.20.1050.10">
    <property type="match status" value="1"/>
</dbReference>
<dbReference type="SFLD" id="SFLDG00358">
    <property type="entry name" value="Main_(cytGST)"/>
    <property type="match status" value="1"/>
</dbReference>